<evidence type="ECO:0000256" key="1">
    <source>
        <dbReference type="SAM" id="MobiDB-lite"/>
    </source>
</evidence>
<evidence type="ECO:0000313" key="3">
    <source>
        <dbReference type="Proteomes" id="UP001296104"/>
    </source>
</evidence>
<dbReference type="Proteomes" id="UP001296104">
    <property type="component" value="Unassembled WGS sequence"/>
</dbReference>
<accession>A0AAI8YSV5</accession>
<sequence length="363" mass="39673">MGEIASSVRPAPPQTLPFHSKLSAAEHVEDTSITSHDLGDRPAKRQRSSTGLLKRPNMSTATGATDTPVDSFMNTPNRSKDNLHTDQAPPTQTKDWQPAPQADEAPWQPPAPLRDFPHLPKLWVDYEPPTTSGEAVATWVEAFVPVVYDCYKDWPPDQRTREFDRLIKHDEDRYRNVLVRFYHDHPHLIPDRPRAAACQKYIDFKWNETPASVAKMKLVFRSEYAWDPRAPVVGVEDPVGPKGEADLGDEVCCKHCVKRAKIARWTSLARRVVKPKRKASSVSDSQEVVEEPREAVSSSSCSGSGSGSSFRSSGGGGAGDGGGGGGEDAHAHAHADRHGGGGRRWAIGPRASTQVERPAAVTA</sequence>
<feature type="compositionally biased region" description="Basic and acidic residues" evidence="1">
    <location>
        <begin position="327"/>
        <end position="339"/>
    </location>
</feature>
<feature type="compositionally biased region" description="Low complexity" evidence="1">
    <location>
        <begin position="297"/>
        <end position="312"/>
    </location>
</feature>
<gene>
    <name evidence="2" type="ORF">LECACI_7A001364</name>
</gene>
<evidence type="ECO:0000313" key="2">
    <source>
        <dbReference type="EMBL" id="CAK3832585.1"/>
    </source>
</evidence>
<organism evidence="2 3">
    <name type="scientific">Lecanosticta acicola</name>
    <dbReference type="NCBI Taxonomy" id="111012"/>
    <lineage>
        <taxon>Eukaryota</taxon>
        <taxon>Fungi</taxon>
        <taxon>Dikarya</taxon>
        <taxon>Ascomycota</taxon>
        <taxon>Pezizomycotina</taxon>
        <taxon>Dothideomycetes</taxon>
        <taxon>Dothideomycetidae</taxon>
        <taxon>Mycosphaerellales</taxon>
        <taxon>Mycosphaerellaceae</taxon>
        <taxon>Lecanosticta</taxon>
    </lineage>
</organism>
<proteinExistence type="predicted"/>
<dbReference type="EMBL" id="CAVMBE010000005">
    <property type="protein sequence ID" value="CAK3832585.1"/>
    <property type="molecule type" value="Genomic_DNA"/>
</dbReference>
<name>A0AAI8YSV5_9PEZI</name>
<dbReference type="AlphaFoldDB" id="A0AAI8YSV5"/>
<feature type="region of interest" description="Disordered" evidence="1">
    <location>
        <begin position="1"/>
        <end position="112"/>
    </location>
</feature>
<feature type="compositionally biased region" description="Gly residues" evidence="1">
    <location>
        <begin position="313"/>
        <end position="326"/>
    </location>
</feature>
<reference evidence="2" key="1">
    <citation type="submission" date="2023-11" db="EMBL/GenBank/DDBJ databases">
        <authorList>
            <person name="Alioto T."/>
            <person name="Alioto T."/>
            <person name="Gomez Garrido J."/>
        </authorList>
    </citation>
    <scope>NUCLEOTIDE SEQUENCE</scope>
</reference>
<feature type="region of interest" description="Disordered" evidence="1">
    <location>
        <begin position="273"/>
        <end position="363"/>
    </location>
</feature>
<protein>
    <submittedName>
        <fullName evidence="2">Uncharacterized protein</fullName>
    </submittedName>
</protein>
<keyword evidence="3" id="KW-1185">Reference proteome</keyword>
<comment type="caution">
    <text evidence="2">The sequence shown here is derived from an EMBL/GenBank/DDBJ whole genome shotgun (WGS) entry which is preliminary data.</text>
</comment>